<dbReference type="SUPFAM" id="SSF46785">
    <property type="entry name" value="Winged helix' DNA-binding domain"/>
    <property type="match status" value="1"/>
</dbReference>
<dbReference type="InterPro" id="IPR039422">
    <property type="entry name" value="MarR/SlyA-like"/>
</dbReference>
<feature type="domain" description="HTH marR-type" evidence="4">
    <location>
        <begin position="21"/>
        <end position="153"/>
    </location>
</feature>
<dbReference type="InterPro" id="IPR036388">
    <property type="entry name" value="WH-like_DNA-bd_sf"/>
</dbReference>
<keyword evidence="2" id="KW-0238">DNA-binding</keyword>
<dbReference type="Proteomes" id="UP001160130">
    <property type="component" value="Unassembled WGS sequence"/>
</dbReference>
<dbReference type="PROSITE" id="PS50995">
    <property type="entry name" value="HTH_MARR_2"/>
    <property type="match status" value="1"/>
</dbReference>
<proteinExistence type="predicted"/>
<keyword evidence="1" id="KW-0805">Transcription regulation</keyword>
<dbReference type="SMART" id="SM00347">
    <property type="entry name" value="HTH_MARR"/>
    <property type="match status" value="1"/>
</dbReference>
<comment type="caution">
    <text evidence="5">The sequence shown here is derived from an EMBL/GenBank/DDBJ whole genome shotgun (WGS) entry which is preliminary data.</text>
</comment>
<dbReference type="PROSITE" id="PS01117">
    <property type="entry name" value="HTH_MARR_1"/>
    <property type="match status" value="1"/>
</dbReference>
<evidence type="ECO:0000313" key="6">
    <source>
        <dbReference type="Proteomes" id="UP001160130"/>
    </source>
</evidence>
<dbReference type="InterPro" id="IPR036390">
    <property type="entry name" value="WH_DNA-bd_sf"/>
</dbReference>
<evidence type="ECO:0000259" key="4">
    <source>
        <dbReference type="PROSITE" id="PS50995"/>
    </source>
</evidence>
<dbReference type="PRINTS" id="PR00598">
    <property type="entry name" value="HTHMARR"/>
</dbReference>
<protein>
    <submittedName>
        <fullName evidence="5">MarR family transcriptional repressor of emrRAB</fullName>
    </submittedName>
</protein>
<keyword evidence="3" id="KW-0804">Transcription</keyword>
<dbReference type="EMBL" id="JARXVE010000007">
    <property type="protein sequence ID" value="MDH6197445.1"/>
    <property type="molecule type" value="Genomic_DNA"/>
</dbReference>
<evidence type="ECO:0000256" key="2">
    <source>
        <dbReference type="ARBA" id="ARBA00023125"/>
    </source>
</evidence>
<dbReference type="PANTHER" id="PTHR33164:SF43">
    <property type="entry name" value="HTH-TYPE TRANSCRIPTIONAL REPRESSOR YETL"/>
    <property type="match status" value="1"/>
</dbReference>
<sequence>MNGLVGAKLELLLSRIGDDEAGRLVMAVLATARRIDAACADILSRYDISEGRLAALLAVSADPGVAPGALADRLEVTRATVTGLLDGLERRGLIQRGGNAGDRRSLTLRTTPLGEHLIATLTPLYADWLHHLETGIGADEHATVLRTMAVIQHNISEEPSR</sequence>
<dbReference type="RefSeq" id="WP_280834050.1">
    <property type="nucleotide sequence ID" value="NZ_JARXVE010000007.1"/>
</dbReference>
<evidence type="ECO:0000313" key="5">
    <source>
        <dbReference type="EMBL" id="MDH6197445.1"/>
    </source>
</evidence>
<reference evidence="5 6" key="1">
    <citation type="submission" date="2023-04" db="EMBL/GenBank/DDBJ databases">
        <title>Forest soil microbial communities from Buena Vista Peninsula, Colon Province, Panama.</title>
        <authorList>
            <person name="Bouskill N."/>
        </authorList>
    </citation>
    <scope>NUCLEOTIDE SEQUENCE [LARGE SCALE GENOMIC DNA]</scope>
    <source>
        <strain evidence="5 6">AC80</strain>
    </source>
</reference>
<keyword evidence="6" id="KW-1185">Reference proteome</keyword>
<name>A0ABT6L3D6_9MYCO</name>
<organism evidence="5 6">
    <name type="scientific">Mycolicibacterium frederiksbergense</name>
    <dbReference type="NCBI Taxonomy" id="117567"/>
    <lineage>
        <taxon>Bacteria</taxon>
        <taxon>Bacillati</taxon>
        <taxon>Actinomycetota</taxon>
        <taxon>Actinomycetes</taxon>
        <taxon>Mycobacteriales</taxon>
        <taxon>Mycobacteriaceae</taxon>
        <taxon>Mycolicibacterium</taxon>
    </lineage>
</organism>
<dbReference type="InterPro" id="IPR023187">
    <property type="entry name" value="Tscrpt_reg_MarR-type_CS"/>
</dbReference>
<evidence type="ECO:0000256" key="1">
    <source>
        <dbReference type="ARBA" id="ARBA00023015"/>
    </source>
</evidence>
<dbReference type="Gene3D" id="1.10.10.10">
    <property type="entry name" value="Winged helix-like DNA-binding domain superfamily/Winged helix DNA-binding domain"/>
    <property type="match status" value="1"/>
</dbReference>
<accession>A0ABT6L3D6</accession>
<dbReference type="InterPro" id="IPR000835">
    <property type="entry name" value="HTH_MarR-typ"/>
</dbReference>
<dbReference type="Pfam" id="PF12802">
    <property type="entry name" value="MarR_2"/>
    <property type="match status" value="1"/>
</dbReference>
<dbReference type="PANTHER" id="PTHR33164">
    <property type="entry name" value="TRANSCRIPTIONAL REGULATOR, MARR FAMILY"/>
    <property type="match status" value="1"/>
</dbReference>
<evidence type="ECO:0000256" key="3">
    <source>
        <dbReference type="ARBA" id="ARBA00023163"/>
    </source>
</evidence>
<gene>
    <name evidence="5" type="ORF">M2272_004100</name>
</gene>